<feature type="compositionally biased region" description="Basic and acidic residues" evidence="1">
    <location>
        <begin position="69"/>
        <end position="88"/>
    </location>
</feature>
<feature type="compositionally biased region" description="Polar residues" evidence="1">
    <location>
        <begin position="207"/>
        <end position="223"/>
    </location>
</feature>
<keyword evidence="3" id="KW-0282">Flagellum</keyword>
<organism evidence="3 4">
    <name type="scientific">Paraglaciecola aquimarina</name>
    <dbReference type="NCBI Taxonomy" id="1235557"/>
    <lineage>
        <taxon>Bacteria</taxon>
        <taxon>Pseudomonadati</taxon>
        <taxon>Pseudomonadota</taxon>
        <taxon>Gammaproteobacteria</taxon>
        <taxon>Alteromonadales</taxon>
        <taxon>Alteromonadaceae</taxon>
        <taxon>Paraglaciecola</taxon>
    </lineage>
</organism>
<comment type="caution">
    <text evidence="3">The sequence shown here is derived from an EMBL/GenBank/DDBJ whole genome shotgun (WGS) entry which is preliminary data.</text>
</comment>
<feature type="region of interest" description="Disordered" evidence="1">
    <location>
        <begin position="21"/>
        <end position="132"/>
    </location>
</feature>
<feature type="region of interest" description="Disordered" evidence="1">
    <location>
        <begin position="183"/>
        <end position="227"/>
    </location>
</feature>
<dbReference type="InterPro" id="IPR021136">
    <property type="entry name" value="Flagellar_hook_control-like_C"/>
</dbReference>
<keyword evidence="4" id="KW-1185">Reference proteome</keyword>
<dbReference type="PANTHER" id="PTHR37533">
    <property type="entry name" value="FLAGELLAR HOOK-LENGTH CONTROL PROTEIN"/>
    <property type="match status" value="1"/>
</dbReference>
<protein>
    <submittedName>
        <fullName evidence="3">Flagellar hook-length control protein FliK</fullName>
    </submittedName>
</protein>
<dbReference type="Proteomes" id="UP001247805">
    <property type="component" value="Unassembled WGS sequence"/>
</dbReference>
<reference evidence="3 4" key="1">
    <citation type="submission" date="2023-10" db="EMBL/GenBank/DDBJ databases">
        <title>Glaciecola aquimarina strain GGW-M5 nov., isolated from a coastal seawater.</title>
        <authorList>
            <person name="Bayburt H."/>
            <person name="Kim J.M."/>
            <person name="Choi B.J."/>
            <person name="Jeon C.O."/>
        </authorList>
    </citation>
    <scope>NUCLEOTIDE SEQUENCE [LARGE SCALE GENOMIC DNA]</scope>
    <source>
        <strain evidence="3 4">KCTC 32108</strain>
    </source>
</reference>
<gene>
    <name evidence="3" type="ORF">RS130_19005</name>
</gene>
<evidence type="ECO:0000259" key="2">
    <source>
        <dbReference type="Pfam" id="PF02120"/>
    </source>
</evidence>
<feature type="region of interest" description="Disordered" evidence="1">
    <location>
        <begin position="651"/>
        <end position="689"/>
    </location>
</feature>
<feature type="compositionally biased region" description="Low complexity" evidence="1">
    <location>
        <begin position="21"/>
        <end position="31"/>
    </location>
</feature>
<dbReference type="EMBL" id="JAWDIO010000002">
    <property type="protein sequence ID" value="MDU0355690.1"/>
    <property type="molecule type" value="Genomic_DNA"/>
</dbReference>
<accession>A0ABU3T0A5</accession>
<evidence type="ECO:0000313" key="4">
    <source>
        <dbReference type="Proteomes" id="UP001247805"/>
    </source>
</evidence>
<dbReference type="InterPro" id="IPR038610">
    <property type="entry name" value="FliK-like_C_sf"/>
</dbReference>
<evidence type="ECO:0000313" key="3">
    <source>
        <dbReference type="EMBL" id="MDU0355690.1"/>
    </source>
</evidence>
<dbReference type="Pfam" id="PF02120">
    <property type="entry name" value="Flg_hook"/>
    <property type="match status" value="1"/>
</dbReference>
<sequence length="705" mass="75202">MMQQVATTKSEVAVNANTAANSAMNTATNNTQAERLFGSDSNSNKEFEQLLQQQKASHKQGAHSGSSTAEKHSTSSTSKKSEATEQENRLSQQSTDEQREQKRALDNAQSKQNETDSKSTWETKGPAKPKLKLDIVGDGDAAEWVSLVDNLQKFSQGQASDGEPLTPSAMETLVDNLSADKLEVTEDGKSANDSGSESDNGSESEGTDTANSATLTEVPSSSEAVDDSMILNIETSDDFANSPWLSQSLQSVTTKQDGNVDVAGVSQANDELSELTANTKQTDARALEAQQQTDNAEAETASLLPDLTEQENQALLGDLLSESAQVAVDKLLNNKGQSNAEQQVENLDASAADNSQGVGTLAAEQEQEMAESLLSEAVTLNKQVASEQSSSSPILTLSTLPDNKLDSVLTNLAERLLEKAAGTEQISQTSTVRGESSQISELSHAITSPIKEFVASLKSGIAEFKNQLAQGREPGIDLKSLVTDSIDKLASVATSGAVVEGSAQVLSNFSQVLDFAANLNRAMEQQSNLHGQTYNALQREVSQIQGEQIKQSQLTQVESKFEKAVNIAKPEGIQQLAEKVRWLANTKNLVAEIRLDPAELGSVHVKVAMQGEAASVNFVVQSQQARDAMDNAVPRLREMLAEKGIELGQSSVRQESDGQAQQGDEQLADGNSSPLGGAEDENNLEQTDIQQKVVNGALGGIDYFV</sequence>
<dbReference type="Gene3D" id="3.30.750.140">
    <property type="match status" value="1"/>
</dbReference>
<dbReference type="CDD" id="cd17470">
    <property type="entry name" value="T3SS_Flik_C"/>
    <property type="match status" value="1"/>
</dbReference>
<feature type="compositionally biased region" description="Polar residues" evidence="1">
    <location>
        <begin position="651"/>
        <end position="674"/>
    </location>
</feature>
<dbReference type="InterPro" id="IPR052563">
    <property type="entry name" value="FliK"/>
</dbReference>
<proteinExistence type="predicted"/>
<keyword evidence="3" id="KW-0969">Cilium</keyword>
<feature type="compositionally biased region" description="Basic and acidic residues" evidence="1">
    <location>
        <begin position="96"/>
        <end position="105"/>
    </location>
</feature>
<evidence type="ECO:0000256" key="1">
    <source>
        <dbReference type="SAM" id="MobiDB-lite"/>
    </source>
</evidence>
<dbReference type="RefSeq" id="WP_316027219.1">
    <property type="nucleotide sequence ID" value="NZ_JAWDIO010000002.1"/>
</dbReference>
<keyword evidence="3" id="KW-0966">Cell projection</keyword>
<dbReference type="PANTHER" id="PTHR37533:SF2">
    <property type="entry name" value="FLAGELLAR HOOK-LENGTH CONTROL PROTEIN"/>
    <property type="match status" value="1"/>
</dbReference>
<feature type="domain" description="Flagellar hook-length control protein-like C-terminal" evidence="2">
    <location>
        <begin position="578"/>
        <end position="660"/>
    </location>
</feature>
<name>A0ABU3T0A5_9ALTE</name>